<keyword evidence="3" id="KW-1185">Reference proteome</keyword>
<reference evidence="2" key="1">
    <citation type="journal article" date="2021" name="Nat. Commun.">
        <title>Genetic determinants of endophytism in the Arabidopsis root mycobiome.</title>
        <authorList>
            <person name="Mesny F."/>
            <person name="Miyauchi S."/>
            <person name="Thiergart T."/>
            <person name="Pickel B."/>
            <person name="Atanasova L."/>
            <person name="Karlsson M."/>
            <person name="Huettel B."/>
            <person name="Barry K.W."/>
            <person name="Haridas S."/>
            <person name="Chen C."/>
            <person name="Bauer D."/>
            <person name="Andreopoulos W."/>
            <person name="Pangilinan J."/>
            <person name="LaButti K."/>
            <person name="Riley R."/>
            <person name="Lipzen A."/>
            <person name="Clum A."/>
            <person name="Drula E."/>
            <person name="Henrissat B."/>
            <person name="Kohler A."/>
            <person name="Grigoriev I.V."/>
            <person name="Martin F.M."/>
            <person name="Hacquard S."/>
        </authorList>
    </citation>
    <scope>NUCLEOTIDE SEQUENCE</scope>
    <source>
        <strain evidence="2">MPI-CAGE-CH-0230</strain>
    </source>
</reference>
<evidence type="ECO:0000256" key="1">
    <source>
        <dbReference type="SAM" id="MobiDB-lite"/>
    </source>
</evidence>
<feature type="compositionally biased region" description="Low complexity" evidence="1">
    <location>
        <begin position="31"/>
        <end position="46"/>
    </location>
</feature>
<feature type="region of interest" description="Disordered" evidence="1">
    <location>
        <begin position="426"/>
        <end position="461"/>
    </location>
</feature>
<dbReference type="RefSeq" id="XP_046010151.1">
    <property type="nucleotide sequence ID" value="XM_046154405.1"/>
</dbReference>
<feature type="region of interest" description="Disordered" evidence="1">
    <location>
        <begin position="563"/>
        <end position="591"/>
    </location>
</feature>
<dbReference type="OrthoDB" id="5244801at2759"/>
<sequence>MALSMEKLERIFSPSRKKDKPAVESLPVITPQLQSPSKPLFPSPSFIRPTSNSMKPREEERRLRNPDDRERAFSISSQGRTHSRQPSNSSSTTRGGQRHVDQSTTAAAPCLDSPCSISPFKFPEDSIFRHEPSRRYSMQNTQTISLMEQVDEELANVPGDDVSSLVNTSPTRRIGARPVSSGLFRPVVFDQRPESLRLPINKGCPAALLPSPIIIPSPISPSMAAGALSMLESLPPSPTRNTSTEKDLCLPILPRLNRFSTLNLPHLESPSGSDSEDEGPRYGQHPSPASLATPNTFSTRESFDSLTHSLASSFSSKREARETWCARADDPFSNKTAHVTDGPEQAILVRDSFASWPSDPNQERIIEILWEPSVDEFMALSDDEVAESYDTYAAEDLPRRPTPPPKDTPKMSHRSITFVHGAGIQKSASVRTVRADHDRKVTQTSGKPLSQGQASSPTAKTAPIRASTLISTIATTFGFDEIYIMSFWPDDRKRRGRLLDFPMHFENARYSRASRRNSKSKVTGRLLASYGIEGATGSWELPTDILAEALDTEETCLPRRTRSIAASSLRHSTPKASPSSLAAPSPTATYF</sequence>
<feature type="compositionally biased region" description="Basic and acidic residues" evidence="1">
    <location>
        <begin position="1"/>
        <end position="10"/>
    </location>
</feature>
<feature type="compositionally biased region" description="Basic and acidic residues" evidence="1">
    <location>
        <begin position="55"/>
        <end position="72"/>
    </location>
</feature>
<accession>A0A9P9BKT0</accession>
<dbReference type="AlphaFoldDB" id="A0A9P9BKT0"/>
<dbReference type="GeneID" id="70183951"/>
<feature type="region of interest" description="Disordered" evidence="1">
    <location>
        <begin position="263"/>
        <end position="297"/>
    </location>
</feature>
<protein>
    <submittedName>
        <fullName evidence="2">Uncharacterized protein</fullName>
    </submittedName>
</protein>
<feature type="compositionally biased region" description="Polar residues" evidence="1">
    <location>
        <begin position="74"/>
        <end position="95"/>
    </location>
</feature>
<comment type="caution">
    <text evidence="2">The sequence shown here is derived from an EMBL/GenBank/DDBJ whole genome shotgun (WGS) entry which is preliminary data.</text>
</comment>
<proteinExistence type="predicted"/>
<evidence type="ECO:0000313" key="3">
    <source>
        <dbReference type="Proteomes" id="UP000756346"/>
    </source>
</evidence>
<dbReference type="EMBL" id="JAGTJQ010000007">
    <property type="protein sequence ID" value="KAH7027352.1"/>
    <property type="molecule type" value="Genomic_DNA"/>
</dbReference>
<feature type="region of interest" description="Disordered" evidence="1">
    <location>
        <begin position="1"/>
        <end position="110"/>
    </location>
</feature>
<organism evidence="2 3">
    <name type="scientific">Microdochium trichocladiopsis</name>
    <dbReference type="NCBI Taxonomy" id="1682393"/>
    <lineage>
        <taxon>Eukaryota</taxon>
        <taxon>Fungi</taxon>
        <taxon>Dikarya</taxon>
        <taxon>Ascomycota</taxon>
        <taxon>Pezizomycotina</taxon>
        <taxon>Sordariomycetes</taxon>
        <taxon>Xylariomycetidae</taxon>
        <taxon>Xylariales</taxon>
        <taxon>Microdochiaceae</taxon>
        <taxon>Microdochium</taxon>
    </lineage>
</organism>
<dbReference type="Proteomes" id="UP000756346">
    <property type="component" value="Unassembled WGS sequence"/>
</dbReference>
<feature type="compositionally biased region" description="Polar residues" evidence="1">
    <location>
        <begin position="442"/>
        <end position="459"/>
    </location>
</feature>
<name>A0A9P9BKT0_9PEZI</name>
<gene>
    <name evidence="2" type="ORF">B0I36DRAFT_326931</name>
</gene>
<feature type="compositionally biased region" description="Low complexity" evidence="1">
    <location>
        <begin position="574"/>
        <end position="591"/>
    </location>
</feature>
<evidence type="ECO:0000313" key="2">
    <source>
        <dbReference type="EMBL" id="KAH7027352.1"/>
    </source>
</evidence>